<comment type="caution">
    <text evidence="6">The sequence shown here is derived from an EMBL/GenBank/DDBJ whole genome shotgun (WGS) entry which is preliminary data.</text>
</comment>
<evidence type="ECO:0000256" key="3">
    <source>
        <dbReference type="ARBA" id="ARBA00022833"/>
    </source>
</evidence>
<evidence type="ECO:0000313" key="6">
    <source>
        <dbReference type="EMBL" id="RXW12822.1"/>
    </source>
</evidence>
<keyword evidence="1" id="KW-0479">Metal-binding</keyword>
<dbReference type="PROSITE" id="PS50865">
    <property type="entry name" value="ZF_MYND_2"/>
    <property type="match status" value="1"/>
</dbReference>
<accession>A0A4Q2D239</accession>
<name>A0A4Q2D239_9AGAR</name>
<proteinExistence type="predicted"/>
<sequence>MPIPASSSRYKNSLVAEALRGSVAAIDSLSQYIDSSRDYDVDLCVRLLPLINARRIPSSAAYNTVAFANDTNNPLLCASSTFTVITAVCHGVMNGHPSKPKMTRFLKENLGSVYQWIEFLVAKRILFGTSASLIAMIASMDNQLLLDIMSSSRAFELTVSIWSREDDSGQYPVLSKHDACPLLGLMMGFLRHEVGRSTFLVYLDEAPPRFENMAKTLRARVQQLVVRFGKKEFRWNFALEHLLNLLSLTRDLLRGHRDWVVICGNEDLLNVVTTSLKALGWVCKLTFEPLLGTYPALLKVAAITKGGALRLLIECALRFESTTDEYNTTSLFIRNISAYAFYHEVRPALMQATSDLMGRMERLKRTADGERLWQIVVTPVGHATSIHDDLIFNGPRRFCDALNHVSCSGEKGASRQCSNCHSVVYCSSGCQRLDWEQFHRHECKQLALTWGRRHLGGWISPMNRSYILAMIEDICYTKADDAEMIRHLRRLGQPANTLIHFLNCISVPASFDLMSFTTYRKRQHGAPAHLEERLNAYLSQALRTSDVYLAEALFPYGGAIAHFLVRMSKGHDGQYYAIGSIPWIK</sequence>
<dbReference type="Pfam" id="PF01753">
    <property type="entry name" value="zf-MYND"/>
    <property type="match status" value="1"/>
</dbReference>
<evidence type="ECO:0000256" key="4">
    <source>
        <dbReference type="PROSITE-ProRule" id="PRU00134"/>
    </source>
</evidence>
<dbReference type="EMBL" id="SDEE01001108">
    <property type="protein sequence ID" value="RXW12822.1"/>
    <property type="molecule type" value="Genomic_DNA"/>
</dbReference>
<gene>
    <name evidence="6" type="ORF">EST38_g13029</name>
</gene>
<evidence type="ECO:0000256" key="2">
    <source>
        <dbReference type="ARBA" id="ARBA00022771"/>
    </source>
</evidence>
<evidence type="ECO:0000259" key="5">
    <source>
        <dbReference type="PROSITE" id="PS50865"/>
    </source>
</evidence>
<evidence type="ECO:0000313" key="7">
    <source>
        <dbReference type="Proteomes" id="UP000290288"/>
    </source>
</evidence>
<dbReference type="SUPFAM" id="SSF144232">
    <property type="entry name" value="HIT/MYND zinc finger-like"/>
    <property type="match status" value="1"/>
</dbReference>
<reference evidence="6 7" key="1">
    <citation type="submission" date="2019-01" db="EMBL/GenBank/DDBJ databases">
        <title>Draft genome sequence of Psathyrella aberdarensis IHI B618.</title>
        <authorList>
            <person name="Buettner E."/>
            <person name="Kellner H."/>
        </authorList>
    </citation>
    <scope>NUCLEOTIDE SEQUENCE [LARGE SCALE GENOMIC DNA]</scope>
    <source>
        <strain evidence="6 7">IHI B618</strain>
    </source>
</reference>
<dbReference type="AlphaFoldDB" id="A0A4Q2D239"/>
<protein>
    <recommendedName>
        <fullName evidence="5">MYND-type domain-containing protein</fullName>
    </recommendedName>
</protein>
<feature type="domain" description="MYND-type" evidence="5">
    <location>
        <begin position="404"/>
        <end position="443"/>
    </location>
</feature>
<dbReference type="STRING" id="2316362.A0A4Q2D239"/>
<dbReference type="Gene3D" id="6.10.140.2220">
    <property type="match status" value="1"/>
</dbReference>
<organism evidence="6 7">
    <name type="scientific">Candolleomyces aberdarensis</name>
    <dbReference type="NCBI Taxonomy" id="2316362"/>
    <lineage>
        <taxon>Eukaryota</taxon>
        <taxon>Fungi</taxon>
        <taxon>Dikarya</taxon>
        <taxon>Basidiomycota</taxon>
        <taxon>Agaricomycotina</taxon>
        <taxon>Agaricomycetes</taxon>
        <taxon>Agaricomycetidae</taxon>
        <taxon>Agaricales</taxon>
        <taxon>Agaricineae</taxon>
        <taxon>Psathyrellaceae</taxon>
        <taxon>Candolleomyces</taxon>
    </lineage>
</organism>
<keyword evidence="3" id="KW-0862">Zinc</keyword>
<evidence type="ECO:0000256" key="1">
    <source>
        <dbReference type="ARBA" id="ARBA00022723"/>
    </source>
</evidence>
<dbReference type="GO" id="GO:0008270">
    <property type="term" value="F:zinc ion binding"/>
    <property type="evidence" value="ECO:0007669"/>
    <property type="project" value="UniProtKB-KW"/>
</dbReference>
<dbReference type="PROSITE" id="PS01360">
    <property type="entry name" value="ZF_MYND_1"/>
    <property type="match status" value="1"/>
</dbReference>
<keyword evidence="7" id="KW-1185">Reference proteome</keyword>
<keyword evidence="2 4" id="KW-0863">Zinc-finger</keyword>
<dbReference type="OrthoDB" id="3040823at2759"/>
<dbReference type="InterPro" id="IPR002893">
    <property type="entry name" value="Znf_MYND"/>
</dbReference>
<dbReference type="Proteomes" id="UP000290288">
    <property type="component" value="Unassembled WGS sequence"/>
</dbReference>